<evidence type="ECO:0000256" key="4">
    <source>
        <dbReference type="ARBA" id="ARBA00022692"/>
    </source>
</evidence>
<dbReference type="NCBIfam" id="TIGR04056">
    <property type="entry name" value="OMP_RagA_SusC"/>
    <property type="match status" value="1"/>
</dbReference>
<evidence type="ECO:0000313" key="12">
    <source>
        <dbReference type="Proteomes" id="UP000261174"/>
    </source>
</evidence>
<organism evidence="11 12">
    <name type="scientific">Chitinophaga silvisoli</name>
    <dbReference type="NCBI Taxonomy" id="2291814"/>
    <lineage>
        <taxon>Bacteria</taxon>
        <taxon>Pseudomonadati</taxon>
        <taxon>Bacteroidota</taxon>
        <taxon>Chitinophagia</taxon>
        <taxon>Chitinophagales</taxon>
        <taxon>Chitinophagaceae</taxon>
        <taxon>Chitinophaga</taxon>
    </lineage>
</organism>
<evidence type="ECO:0000256" key="3">
    <source>
        <dbReference type="ARBA" id="ARBA00022452"/>
    </source>
</evidence>
<dbReference type="GO" id="GO:0009279">
    <property type="term" value="C:cell outer membrane"/>
    <property type="evidence" value="ECO:0007669"/>
    <property type="project" value="UniProtKB-SubCell"/>
</dbReference>
<dbReference type="Gene3D" id="2.40.170.20">
    <property type="entry name" value="TonB-dependent receptor, beta-barrel domain"/>
    <property type="match status" value="1"/>
</dbReference>
<dbReference type="GO" id="GO:0044718">
    <property type="term" value="P:siderophore transmembrane transport"/>
    <property type="evidence" value="ECO:0007669"/>
    <property type="project" value="TreeGrafter"/>
</dbReference>
<evidence type="ECO:0000256" key="5">
    <source>
        <dbReference type="ARBA" id="ARBA00022729"/>
    </source>
</evidence>
<keyword evidence="7 8" id="KW-0998">Cell outer membrane</keyword>
<dbReference type="InterPro" id="IPR023996">
    <property type="entry name" value="TonB-dep_OMP_SusC/RagA"/>
</dbReference>
<dbReference type="AlphaFoldDB" id="A0A3E1NXG4"/>
<feature type="chain" id="PRO_5017586021" evidence="9">
    <location>
        <begin position="23"/>
        <end position="1051"/>
    </location>
</feature>
<dbReference type="PANTHER" id="PTHR30069">
    <property type="entry name" value="TONB-DEPENDENT OUTER MEMBRANE RECEPTOR"/>
    <property type="match status" value="1"/>
</dbReference>
<dbReference type="SUPFAM" id="SSF56935">
    <property type="entry name" value="Porins"/>
    <property type="match status" value="1"/>
</dbReference>
<keyword evidence="5 9" id="KW-0732">Signal</keyword>
<feature type="domain" description="TonB-dependent receptor plug" evidence="10">
    <location>
        <begin position="143"/>
        <end position="246"/>
    </location>
</feature>
<keyword evidence="6 8" id="KW-0472">Membrane</keyword>
<comment type="caution">
    <text evidence="11">The sequence shown here is derived from an EMBL/GenBank/DDBJ whole genome shotgun (WGS) entry which is preliminary data.</text>
</comment>
<comment type="similarity">
    <text evidence="8">Belongs to the TonB-dependent receptor family.</text>
</comment>
<evidence type="ECO:0000256" key="7">
    <source>
        <dbReference type="ARBA" id="ARBA00023237"/>
    </source>
</evidence>
<proteinExistence type="inferred from homology"/>
<dbReference type="EMBL" id="QTJV01000009">
    <property type="protein sequence ID" value="RFM32610.1"/>
    <property type="molecule type" value="Genomic_DNA"/>
</dbReference>
<evidence type="ECO:0000313" key="11">
    <source>
        <dbReference type="EMBL" id="RFM32610.1"/>
    </source>
</evidence>
<dbReference type="InterPro" id="IPR036942">
    <property type="entry name" value="Beta-barrel_TonB_sf"/>
</dbReference>
<name>A0A3E1NXG4_9BACT</name>
<dbReference type="Pfam" id="PF07715">
    <property type="entry name" value="Plug"/>
    <property type="match status" value="1"/>
</dbReference>
<evidence type="ECO:0000256" key="6">
    <source>
        <dbReference type="ARBA" id="ARBA00023136"/>
    </source>
</evidence>
<evidence type="ECO:0000256" key="9">
    <source>
        <dbReference type="SAM" id="SignalP"/>
    </source>
</evidence>
<reference evidence="11 12" key="1">
    <citation type="submission" date="2018-08" db="EMBL/GenBank/DDBJ databases">
        <title>Chitinophaga sp. K20C18050901, a novel bacterium isolated from forest soil.</title>
        <authorList>
            <person name="Wang C."/>
        </authorList>
    </citation>
    <scope>NUCLEOTIDE SEQUENCE [LARGE SCALE GENOMIC DNA]</scope>
    <source>
        <strain evidence="11 12">K20C18050901</strain>
    </source>
</reference>
<gene>
    <name evidence="11" type="ORF">DXN04_23330</name>
</gene>
<feature type="signal peptide" evidence="9">
    <location>
        <begin position="1"/>
        <end position="22"/>
    </location>
</feature>
<dbReference type="Proteomes" id="UP000261174">
    <property type="component" value="Unassembled WGS sequence"/>
</dbReference>
<dbReference type="InterPro" id="IPR023997">
    <property type="entry name" value="TonB-dep_OMP_SusC/RagA_CS"/>
</dbReference>
<comment type="subcellular location">
    <subcellularLocation>
        <location evidence="1 8">Cell outer membrane</location>
        <topology evidence="1 8">Multi-pass membrane protein</topology>
    </subcellularLocation>
</comment>
<sequence>MKTKAICCLLTLFLLVCHCVEAQDKLTIHVVNEPIISVLHLIEKQAGVLFAYRNEVIDVDERITIHWDNVSLPTILGVIFPSSLYELRTIGKQIIILKKGTPIPVMPPRVIDINPVVVTALGISRQQRSLGYAYADLGPQTFTTNPVNALAGKVSGLNISPVNSGVGGATKVTLRGLKIIGGDNSPMFVIDGIPINNSSPGQADKYGGYDLGDGSSIINPEEIASISILKGGSASALYGSRAANGVMLITTKKGAKGFSVEYTSNVLVESLNDNYDFQHEYGSGQDGLLPKDISTARVDAQESWGPKMNKDSSVVIWDGRKLPYVNASHAISKFFRKGLTLANSIALSTGSEKAQLRAAYTNVRENDIIPLSKLNRNHLSLRGTARLSSKFTLDAKGTYLSEDVFNRPALSDNPNNIGYVLSGIAPNIDINWLKAYKDPVSGDYINWNNNAYQVNPYWAIHEQPNNSTQRRFNGFLLLKYELWPGLYIQGRTGTDYSRFNFTEFMQYSTPYYTTGGIVLLHRNLQETNSDLLVNYHKQWNKVSLEVNAGTNRMDYKEDVRNATGREMIIRGGKDYSNFKTQLGSHQLYRKRINSVYAAVTLGYDDFLYLDLTGRNDWSSTLSAGHNAYFYPSASASFVFSSLLPSRSILSFGKLRASIAQTGTDAVAPYQTALTYAANPNIPSVGGYLIGGVATDKVPYENLKPSLTRSYETGLNLVFFNNRIQLDLTWYHSNTRNQILNAPISPTSGYTSAVINSGNVSNEGLEIALGTRPVCNKDFTWQVNVNFAQNRNKIISLSSLVSDYYTLAAARWGNASIIAKAGAAYGMITGRKFLRDNKGRLILDNNYLPQYTSADYNLGNAQYNWIGGITNSFTYRRWSCAVLLDIRQGGKIFSMTNLLAYQNGQQKGTLEGREGWARSERERVAAGVSSADWVPTGGLHIKGVKIVGQNRPQYQEVEGYVNPETYWTRVTENIPEPFMYDASMVKIRELTLGYKILKNVSASVIARNLLTLSKHVPNIDPESSYNNGDGQGFEYGSLPTRRSYGFTLHAKF</sequence>
<dbReference type="OrthoDB" id="9768177at2"/>
<dbReference type="GO" id="GO:0015344">
    <property type="term" value="F:siderophore uptake transmembrane transporter activity"/>
    <property type="evidence" value="ECO:0007669"/>
    <property type="project" value="TreeGrafter"/>
</dbReference>
<accession>A0A3E1NXG4</accession>
<dbReference type="InterPro" id="IPR037066">
    <property type="entry name" value="Plug_dom_sf"/>
</dbReference>
<dbReference type="Gene3D" id="2.170.130.10">
    <property type="entry name" value="TonB-dependent receptor, plug domain"/>
    <property type="match status" value="1"/>
</dbReference>
<dbReference type="RefSeq" id="WP_116855803.1">
    <property type="nucleotide sequence ID" value="NZ_QTJV01000009.1"/>
</dbReference>
<evidence type="ECO:0000256" key="2">
    <source>
        <dbReference type="ARBA" id="ARBA00022448"/>
    </source>
</evidence>
<dbReference type="InterPro" id="IPR012910">
    <property type="entry name" value="Plug_dom"/>
</dbReference>
<evidence type="ECO:0000259" key="10">
    <source>
        <dbReference type="Pfam" id="PF07715"/>
    </source>
</evidence>
<keyword evidence="4 8" id="KW-0812">Transmembrane</keyword>
<dbReference type="PANTHER" id="PTHR30069:SF29">
    <property type="entry name" value="HEMOGLOBIN AND HEMOGLOBIN-HAPTOGLOBIN-BINDING PROTEIN 1-RELATED"/>
    <property type="match status" value="1"/>
</dbReference>
<dbReference type="InterPro" id="IPR039426">
    <property type="entry name" value="TonB-dep_rcpt-like"/>
</dbReference>
<keyword evidence="3 8" id="KW-1134">Transmembrane beta strand</keyword>
<evidence type="ECO:0000256" key="8">
    <source>
        <dbReference type="PROSITE-ProRule" id="PRU01360"/>
    </source>
</evidence>
<keyword evidence="2 8" id="KW-0813">Transport</keyword>
<protein>
    <submittedName>
        <fullName evidence="11">SusC/RagA family TonB-linked outer membrane protein</fullName>
    </submittedName>
</protein>
<evidence type="ECO:0000256" key="1">
    <source>
        <dbReference type="ARBA" id="ARBA00004571"/>
    </source>
</evidence>
<keyword evidence="12" id="KW-1185">Reference proteome</keyword>
<dbReference type="NCBIfam" id="TIGR04057">
    <property type="entry name" value="SusC_RagA_signa"/>
    <property type="match status" value="1"/>
</dbReference>
<dbReference type="PROSITE" id="PS52016">
    <property type="entry name" value="TONB_DEPENDENT_REC_3"/>
    <property type="match status" value="1"/>
</dbReference>